<dbReference type="InterPro" id="IPR001077">
    <property type="entry name" value="COMT_C"/>
</dbReference>
<keyword evidence="6" id="KW-1185">Reference proteome</keyword>
<dbReference type="Proteomes" id="UP000756346">
    <property type="component" value="Unassembled WGS sequence"/>
</dbReference>
<dbReference type="Pfam" id="PF00891">
    <property type="entry name" value="Methyltransf_2"/>
    <property type="match status" value="1"/>
</dbReference>
<feature type="domain" description="O-methyltransferase C-terminal" evidence="4">
    <location>
        <begin position="255"/>
        <end position="393"/>
    </location>
</feature>
<dbReference type="Gene3D" id="3.40.50.150">
    <property type="entry name" value="Vaccinia Virus protein VP39"/>
    <property type="match status" value="1"/>
</dbReference>
<evidence type="ECO:0000313" key="6">
    <source>
        <dbReference type="Proteomes" id="UP000756346"/>
    </source>
</evidence>
<dbReference type="SUPFAM" id="SSF46785">
    <property type="entry name" value="Winged helix' DNA-binding domain"/>
    <property type="match status" value="1"/>
</dbReference>
<accession>A0A9P8YAC5</accession>
<dbReference type="GeneID" id="70191719"/>
<organism evidence="5 6">
    <name type="scientific">Microdochium trichocladiopsis</name>
    <dbReference type="NCBI Taxonomy" id="1682393"/>
    <lineage>
        <taxon>Eukaryota</taxon>
        <taxon>Fungi</taxon>
        <taxon>Dikarya</taxon>
        <taxon>Ascomycota</taxon>
        <taxon>Pezizomycotina</taxon>
        <taxon>Sordariomycetes</taxon>
        <taxon>Xylariomycetidae</taxon>
        <taxon>Xylariales</taxon>
        <taxon>Microdochiaceae</taxon>
        <taxon>Microdochium</taxon>
    </lineage>
</organism>
<dbReference type="InterPro" id="IPR036388">
    <property type="entry name" value="WH-like_DNA-bd_sf"/>
</dbReference>
<evidence type="ECO:0000259" key="4">
    <source>
        <dbReference type="Pfam" id="PF00891"/>
    </source>
</evidence>
<evidence type="ECO:0000256" key="1">
    <source>
        <dbReference type="ARBA" id="ARBA00022603"/>
    </source>
</evidence>
<keyword evidence="3" id="KW-0949">S-adenosyl-L-methionine</keyword>
<keyword evidence="2" id="KW-0808">Transferase</keyword>
<dbReference type="InterPro" id="IPR029063">
    <property type="entry name" value="SAM-dependent_MTases_sf"/>
</dbReference>
<name>A0A9P8YAC5_9PEZI</name>
<protein>
    <submittedName>
        <fullName evidence="5">Hydroxyindole O-methyltransferase</fullName>
    </submittedName>
</protein>
<dbReference type="PROSITE" id="PS51683">
    <property type="entry name" value="SAM_OMT_II"/>
    <property type="match status" value="1"/>
</dbReference>
<comment type="caution">
    <text evidence="5">The sequence shown here is derived from an EMBL/GenBank/DDBJ whole genome shotgun (WGS) entry which is preliminary data.</text>
</comment>
<evidence type="ECO:0000256" key="2">
    <source>
        <dbReference type="ARBA" id="ARBA00022679"/>
    </source>
</evidence>
<dbReference type="AlphaFoldDB" id="A0A9P8YAC5"/>
<evidence type="ECO:0000256" key="3">
    <source>
        <dbReference type="ARBA" id="ARBA00022691"/>
    </source>
</evidence>
<dbReference type="PANTHER" id="PTHR43712:SF17">
    <property type="entry name" value="O-METHYLTRANSFERASE"/>
    <property type="match status" value="1"/>
</dbReference>
<sequence length="422" mass="47604">MLPRTGTNTASIDVRTALEPNDFPAVPSIIGDISALSKVLKANDRNSRLQVLEKARELVRALETPRETMIKHTWAQNTAFTAISFGVDTGLWKQWVENGSNVPQKVSSLAAQLRLDPAVLGRFLKHISAMGYIIETGPDEYKLTNFTKSLSLPIIADSYPLCLWSINNALANLHGYLRETDFAEPTSATDGNYQHAHHIKADVFTHFQENPPNGPRFNNLMSGYRQGRPSWMDKDFFPVEEKMIDGFDPSGDGVLLVDIGGNVGHDLDEFRRKFPDHPGKLVLQDLERVINQIEHLDEGIVRMPHDFFTENPIKGARAYYLHTVLHDWPDDLCVKILSRVSEAMKPGYSKLLINEQVIPARNAHWEATCLDILMMSLLSSKERTEAEWRNLVEVQTGANLRIVRFWSVGNGVENLIEIEKVL</sequence>
<gene>
    <name evidence="5" type="ORF">B0I36DRAFT_420899</name>
</gene>
<dbReference type="EMBL" id="JAGTJQ010000003">
    <property type="protein sequence ID" value="KAH7034612.1"/>
    <property type="molecule type" value="Genomic_DNA"/>
</dbReference>
<dbReference type="GO" id="GO:0008171">
    <property type="term" value="F:O-methyltransferase activity"/>
    <property type="evidence" value="ECO:0007669"/>
    <property type="project" value="InterPro"/>
</dbReference>
<keyword evidence="1" id="KW-0489">Methyltransferase</keyword>
<dbReference type="InterPro" id="IPR036390">
    <property type="entry name" value="WH_DNA-bd_sf"/>
</dbReference>
<proteinExistence type="predicted"/>
<reference evidence="5" key="1">
    <citation type="journal article" date="2021" name="Nat. Commun.">
        <title>Genetic determinants of endophytism in the Arabidopsis root mycobiome.</title>
        <authorList>
            <person name="Mesny F."/>
            <person name="Miyauchi S."/>
            <person name="Thiergart T."/>
            <person name="Pickel B."/>
            <person name="Atanasova L."/>
            <person name="Karlsson M."/>
            <person name="Huettel B."/>
            <person name="Barry K.W."/>
            <person name="Haridas S."/>
            <person name="Chen C."/>
            <person name="Bauer D."/>
            <person name="Andreopoulos W."/>
            <person name="Pangilinan J."/>
            <person name="LaButti K."/>
            <person name="Riley R."/>
            <person name="Lipzen A."/>
            <person name="Clum A."/>
            <person name="Drula E."/>
            <person name="Henrissat B."/>
            <person name="Kohler A."/>
            <person name="Grigoriev I.V."/>
            <person name="Martin F.M."/>
            <person name="Hacquard S."/>
        </authorList>
    </citation>
    <scope>NUCLEOTIDE SEQUENCE</scope>
    <source>
        <strain evidence="5">MPI-CAGE-CH-0230</strain>
    </source>
</reference>
<dbReference type="InterPro" id="IPR016461">
    <property type="entry name" value="COMT-like"/>
</dbReference>
<dbReference type="PANTHER" id="PTHR43712">
    <property type="entry name" value="PUTATIVE (AFU_ORTHOLOGUE AFUA_4G14580)-RELATED"/>
    <property type="match status" value="1"/>
</dbReference>
<dbReference type="GO" id="GO:0032259">
    <property type="term" value="P:methylation"/>
    <property type="evidence" value="ECO:0007669"/>
    <property type="project" value="UniProtKB-KW"/>
</dbReference>
<dbReference type="SUPFAM" id="SSF53335">
    <property type="entry name" value="S-adenosyl-L-methionine-dependent methyltransferases"/>
    <property type="match status" value="1"/>
</dbReference>
<dbReference type="OrthoDB" id="3340390at2759"/>
<dbReference type="Gene3D" id="1.10.10.10">
    <property type="entry name" value="Winged helix-like DNA-binding domain superfamily/Winged helix DNA-binding domain"/>
    <property type="match status" value="1"/>
</dbReference>
<dbReference type="RefSeq" id="XP_046014705.1">
    <property type="nucleotide sequence ID" value="XM_046162173.1"/>
</dbReference>
<evidence type="ECO:0000313" key="5">
    <source>
        <dbReference type="EMBL" id="KAH7034612.1"/>
    </source>
</evidence>